<protein>
    <submittedName>
        <fullName evidence="2">Uncharacterized protein</fullName>
    </submittedName>
</protein>
<dbReference type="OrthoDB" id="5362337at2"/>
<dbReference type="RefSeq" id="WP_005872789.1">
    <property type="nucleotide sequence ID" value="NZ_ACYG01000030.1"/>
</dbReference>
<dbReference type="EMBL" id="ACYG01000030">
    <property type="protein sequence ID" value="EEV16585.1"/>
    <property type="molecule type" value="Genomic_DNA"/>
</dbReference>
<evidence type="ECO:0000256" key="1">
    <source>
        <dbReference type="SAM" id="Phobius"/>
    </source>
</evidence>
<keyword evidence="3" id="KW-1185">Reference proteome</keyword>
<reference evidence="2 3" key="1">
    <citation type="submission" date="2009-07" db="EMBL/GenBank/DDBJ databases">
        <authorList>
            <person name="Madupu R."/>
            <person name="Sebastian Y."/>
            <person name="Durkin A.S."/>
            <person name="Torralba M."/>
            <person name="Methe B."/>
            <person name="Sutton G.G."/>
            <person name="Strausberg R.L."/>
            <person name="Nelson K.E."/>
        </authorList>
    </citation>
    <scope>NUCLEOTIDE SEQUENCE [LARGE SCALE GENOMIC DNA]</scope>
    <source>
        <strain evidence="2 3">RM3268</strain>
    </source>
</reference>
<feature type="transmembrane region" description="Helical" evidence="1">
    <location>
        <begin position="43"/>
        <end position="62"/>
    </location>
</feature>
<dbReference type="STRING" id="824.CGRAC_2132"/>
<organism evidence="2 3">
    <name type="scientific">Campylobacter gracilis RM3268</name>
    <dbReference type="NCBI Taxonomy" id="553220"/>
    <lineage>
        <taxon>Bacteria</taxon>
        <taxon>Pseudomonadati</taxon>
        <taxon>Campylobacterota</taxon>
        <taxon>Epsilonproteobacteria</taxon>
        <taxon>Campylobacterales</taxon>
        <taxon>Campylobacteraceae</taxon>
        <taxon>Campylobacter</taxon>
    </lineage>
</organism>
<evidence type="ECO:0000313" key="2">
    <source>
        <dbReference type="EMBL" id="EEV16585.1"/>
    </source>
</evidence>
<dbReference type="Proteomes" id="UP000005709">
    <property type="component" value="Unassembled WGS sequence"/>
</dbReference>
<keyword evidence="1" id="KW-1133">Transmembrane helix</keyword>
<feature type="transmembrane region" description="Helical" evidence="1">
    <location>
        <begin position="5"/>
        <end position="23"/>
    </location>
</feature>
<proteinExistence type="predicted"/>
<keyword evidence="1" id="KW-0472">Membrane</keyword>
<accession>C8PKH6</accession>
<dbReference type="AlphaFoldDB" id="C8PKH6"/>
<keyword evidence="1" id="KW-0812">Transmembrane</keyword>
<comment type="caution">
    <text evidence="2">The sequence shown here is derived from an EMBL/GenBank/DDBJ whole genome shotgun (WGS) entry which is preliminary data.</text>
</comment>
<evidence type="ECO:0000313" key="3">
    <source>
        <dbReference type="Proteomes" id="UP000005709"/>
    </source>
</evidence>
<name>C8PKH6_9BACT</name>
<gene>
    <name evidence="2" type="ORF">CAMGR0001_0198</name>
</gene>
<sequence length="134" mass="15876">MLDRIASFLTGIMCFLYLINFTVHKHVKIGEKYIKFDDAGILWALPATVFLIAGICFFYLAFRSEKSIKRYPEYMWCADCSKFYRYEDVKDTDQICPDCGKKLTEYNDGDYWKRNAPHQGAKTPKIKKRKFKKR</sequence>
<dbReference type="eggNOG" id="ENOG5031B43">
    <property type="taxonomic scope" value="Bacteria"/>
</dbReference>